<dbReference type="EMBL" id="BAABAS010000015">
    <property type="protein sequence ID" value="GAA4236399.1"/>
    <property type="molecule type" value="Genomic_DNA"/>
</dbReference>
<protein>
    <submittedName>
        <fullName evidence="1">Uncharacterized protein</fullName>
    </submittedName>
</protein>
<evidence type="ECO:0000313" key="2">
    <source>
        <dbReference type="Proteomes" id="UP001501710"/>
    </source>
</evidence>
<keyword evidence="2" id="KW-1185">Reference proteome</keyword>
<accession>A0ABP8CAV2</accession>
<proteinExistence type="predicted"/>
<reference evidence="2" key="1">
    <citation type="journal article" date="2019" name="Int. J. Syst. Evol. Microbiol.">
        <title>The Global Catalogue of Microorganisms (GCM) 10K type strain sequencing project: providing services to taxonomists for standard genome sequencing and annotation.</title>
        <authorList>
            <consortium name="The Broad Institute Genomics Platform"/>
            <consortium name="The Broad Institute Genome Sequencing Center for Infectious Disease"/>
            <person name="Wu L."/>
            <person name="Ma J."/>
        </authorList>
    </citation>
    <scope>NUCLEOTIDE SEQUENCE [LARGE SCALE GENOMIC DNA]</scope>
    <source>
        <strain evidence="2">JCM 17440</strain>
    </source>
</reference>
<gene>
    <name evidence="1" type="ORF">GCM10022254_45930</name>
</gene>
<name>A0ABP8CAV2_9ACTN</name>
<sequence>MVDVNTQPSVPKRFADPTVSLYDLSTDPIHAVCPACQARAEVVPWLDGEPPSRWVDMWPRRMVCRTCHYVRNWPDEDKNASSGWGGPVDPFFRQPLWLQADCCGHTLWAFNVRHLDILENYVSAQLRERGEYVGLTMLARLPAWLKSSKNRTEILRTINRLRETLPE</sequence>
<evidence type="ECO:0000313" key="1">
    <source>
        <dbReference type="EMBL" id="GAA4236399.1"/>
    </source>
</evidence>
<organism evidence="1 2">
    <name type="scientific">Actinomadura meridiana</name>
    <dbReference type="NCBI Taxonomy" id="559626"/>
    <lineage>
        <taxon>Bacteria</taxon>
        <taxon>Bacillati</taxon>
        <taxon>Actinomycetota</taxon>
        <taxon>Actinomycetes</taxon>
        <taxon>Streptosporangiales</taxon>
        <taxon>Thermomonosporaceae</taxon>
        <taxon>Actinomadura</taxon>
    </lineage>
</organism>
<dbReference type="Proteomes" id="UP001501710">
    <property type="component" value="Unassembled WGS sequence"/>
</dbReference>
<comment type="caution">
    <text evidence="1">The sequence shown here is derived from an EMBL/GenBank/DDBJ whole genome shotgun (WGS) entry which is preliminary data.</text>
</comment>